<keyword evidence="1" id="KW-0732">Signal</keyword>
<gene>
    <name evidence="2" type="ORF">RUM4293_00652</name>
</gene>
<evidence type="ECO:0000313" key="3">
    <source>
        <dbReference type="Proteomes" id="UP000050786"/>
    </source>
</evidence>
<dbReference type="EMBL" id="CYPS01000008">
    <property type="protein sequence ID" value="CUH41771.1"/>
    <property type="molecule type" value="Genomic_DNA"/>
</dbReference>
<name>A0A0P1E1G4_9RHOB</name>
<dbReference type="PROSITE" id="PS51257">
    <property type="entry name" value="PROKAR_LIPOPROTEIN"/>
    <property type="match status" value="1"/>
</dbReference>
<dbReference type="Proteomes" id="UP000050786">
    <property type="component" value="Unassembled WGS sequence"/>
</dbReference>
<evidence type="ECO:0000256" key="1">
    <source>
        <dbReference type="SAM" id="SignalP"/>
    </source>
</evidence>
<protein>
    <recommendedName>
        <fullName evidence="4">Hemolysin</fullName>
    </recommendedName>
</protein>
<evidence type="ECO:0000313" key="2">
    <source>
        <dbReference type="EMBL" id="CUH41771.1"/>
    </source>
</evidence>
<feature type="signal peptide" evidence="1">
    <location>
        <begin position="1"/>
        <end position="22"/>
    </location>
</feature>
<evidence type="ECO:0008006" key="4">
    <source>
        <dbReference type="Google" id="ProtNLM"/>
    </source>
</evidence>
<organism evidence="2 3">
    <name type="scientific">Ruegeria atlantica</name>
    <dbReference type="NCBI Taxonomy" id="81569"/>
    <lineage>
        <taxon>Bacteria</taxon>
        <taxon>Pseudomonadati</taxon>
        <taxon>Pseudomonadota</taxon>
        <taxon>Alphaproteobacteria</taxon>
        <taxon>Rhodobacterales</taxon>
        <taxon>Roseobacteraceae</taxon>
        <taxon>Ruegeria</taxon>
    </lineage>
</organism>
<keyword evidence="3" id="KW-1185">Reference proteome</keyword>
<sequence length="101" mass="10866">MKVMLRCLAVVGAGLMAACLPADEKAEAASVNNGRQACEAKGGVYEVAGKAQQYVCVLPLARPVKKVRTVKAFACPRPNNAARSRRSSGAFLIWMRRDASW</sequence>
<dbReference type="AlphaFoldDB" id="A0A0P1E1G4"/>
<feature type="chain" id="PRO_5006061105" description="Hemolysin" evidence="1">
    <location>
        <begin position="23"/>
        <end position="101"/>
    </location>
</feature>
<proteinExistence type="predicted"/>
<accession>A0A0P1E1G4</accession>
<reference evidence="3" key="1">
    <citation type="submission" date="2015-09" db="EMBL/GenBank/DDBJ databases">
        <authorList>
            <person name="Rodrigo-Torres L."/>
            <person name="Arahal D.R."/>
        </authorList>
    </citation>
    <scope>NUCLEOTIDE SEQUENCE [LARGE SCALE GENOMIC DNA]</scope>
    <source>
        <strain evidence="3">CECT 4293</strain>
    </source>
</reference>